<dbReference type="InterPro" id="IPR000477">
    <property type="entry name" value="RT_dom"/>
</dbReference>
<reference evidence="2" key="2">
    <citation type="submission" date="2025-09" db="UniProtKB">
        <authorList>
            <consortium name="Ensembl"/>
        </authorList>
    </citation>
    <scope>IDENTIFICATION</scope>
</reference>
<evidence type="ECO:0000313" key="2">
    <source>
        <dbReference type="Ensembl" id="ENSSLUP00000021710.1"/>
    </source>
</evidence>
<organism evidence="2 3">
    <name type="scientific">Sander lucioperca</name>
    <name type="common">Pike-perch</name>
    <name type="synonym">Perca lucioperca</name>
    <dbReference type="NCBI Taxonomy" id="283035"/>
    <lineage>
        <taxon>Eukaryota</taxon>
        <taxon>Metazoa</taxon>
        <taxon>Chordata</taxon>
        <taxon>Craniata</taxon>
        <taxon>Vertebrata</taxon>
        <taxon>Euteleostomi</taxon>
        <taxon>Actinopterygii</taxon>
        <taxon>Neopterygii</taxon>
        <taxon>Teleostei</taxon>
        <taxon>Neoteleostei</taxon>
        <taxon>Acanthomorphata</taxon>
        <taxon>Eupercaria</taxon>
        <taxon>Perciformes</taxon>
        <taxon>Percoidei</taxon>
        <taxon>Percidae</taxon>
        <taxon>Luciopercinae</taxon>
        <taxon>Sander</taxon>
    </lineage>
</organism>
<sequence length="419" mass="47778">VLTSLRRQKYFEFGDKPHKLLARQLRKMENDRIHKIKAHNNTILTKPKDINDRFLEFYTDLYTSKTTSDSVTINAFLDQCELPRLSKEDCDSLNSDLTIAEVRSAIASLKSNKAPGPDGLPGELYKTFSENLSPYLLKLYEHAQIQGNLPPTLTEAVITLIHKKGKDSQEVGAYRPISLLDVDGKLFAKILANRLNPLLGKLVHMDQTGFIPNRSATFNLRCLFNIIYTKRGPPTDLVILALDAEKAFDQIEWCYLFEVLNRFHFGNKFLSLIKLIYNNPTAQILTNRTISSSFRLHRGTRQGCPLSTLIFAIEPQIYGYSTKDTNNKISLYADDILLYITQPQITIPNLLDKINLFGTFSGYRINWTKSVVMPVHMSDLANLDHFPFTVSPEKFTYLGIEVTKQYSSLFQANFPPLIE</sequence>
<evidence type="ECO:0000313" key="3">
    <source>
        <dbReference type="Proteomes" id="UP000694568"/>
    </source>
</evidence>
<dbReference type="GeneTree" id="ENSGT00940000163630"/>
<dbReference type="Ensembl" id="ENSSLUT00000022432.1">
    <property type="protein sequence ID" value="ENSSLUP00000021710.1"/>
    <property type="gene ID" value="ENSSLUG00000010020.1"/>
</dbReference>
<name>A0A8C9YBP7_SANLU</name>
<dbReference type="Proteomes" id="UP000694568">
    <property type="component" value="Unplaced"/>
</dbReference>
<dbReference type="PROSITE" id="PS50878">
    <property type="entry name" value="RT_POL"/>
    <property type="match status" value="1"/>
</dbReference>
<dbReference type="AlphaFoldDB" id="A0A8C9YBP7"/>
<feature type="domain" description="Reverse transcriptase" evidence="1">
    <location>
        <begin position="142"/>
        <end position="402"/>
    </location>
</feature>
<dbReference type="Pfam" id="PF00078">
    <property type="entry name" value="RVT_1"/>
    <property type="match status" value="1"/>
</dbReference>
<dbReference type="PANTHER" id="PTHR31635:SF196">
    <property type="entry name" value="REVERSE TRANSCRIPTASE DOMAIN-CONTAINING PROTEIN-RELATED"/>
    <property type="match status" value="1"/>
</dbReference>
<keyword evidence="3" id="KW-1185">Reference proteome</keyword>
<evidence type="ECO:0000259" key="1">
    <source>
        <dbReference type="PROSITE" id="PS50878"/>
    </source>
</evidence>
<dbReference type="CDD" id="cd01650">
    <property type="entry name" value="RT_nLTR_like"/>
    <property type="match status" value="1"/>
</dbReference>
<dbReference type="InterPro" id="IPR043502">
    <property type="entry name" value="DNA/RNA_pol_sf"/>
</dbReference>
<dbReference type="SUPFAM" id="SSF56672">
    <property type="entry name" value="DNA/RNA polymerases"/>
    <property type="match status" value="1"/>
</dbReference>
<dbReference type="PANTHER" id="PTHR31635">
    <property type="entry name" value="REVERSE TRANSCRIPTASE DOMAIN-CONTAINING PROTEIN-RELATED"/>
    <property type="match status" value="1"/>
</dbReference>
<proteinExistence type="predicted"/>
<reference evidence="2" key="1">
    <citation type="submission" date="2025-08" db="UniProtKB">
        <authorList>
            <consortium name="Ensembl"/>
        </authorList>
    </citation>
    <scope>IDENTIFICATION</scope>
</reference>
<accession>A0A8C9YBP7</accession>
<protein>
    <recommendedName>
        <fullName evidence="1">Reverse transcriptase domain-containing protein</fullName>
    </recommendedName>
</protein>